<feature type="transmembrane region" description="Helical" evidence="2">
    <location>
        <begin position="106"/>
        <end position="127"/>
    </location>
</feature>
<evidence type="ECO:0000259" key="3">
    <source>
        <dbReference type="Pfam" id="PF02517"/>
    </source>
</evidence>
<organism evidence="4 5">
    <name type="scientific">Enterococcus gallinarum</name>
    <dbReference type="NCBI Taxonomy" id="1353"/>
    <lineage>
        <taxon>Bacteria</taxon>
        <taxon>Bacillati</taxon>
        <taxon>Bacillota</taxon>
        <taxon>Bacilli</taxon>
        <taxon>Lactobacillales</taxon>
        <taxon>Enterococcaceae</taxon>
        <taxon>Enterococcus</taxon>
    </lineage>
</organism>
<name>A0ABD4ZWP6_ENTGA</name>
<accession>A0ABD4ZWP6</accession>
<feature type="transmembrane region" description="Helical" evidence="2">
    <location>
        <begin position="187"/>
        <end position="206"/>
    </location>
</feature>
<keyword evidence="2" id="KW-1133">Transmembrane helix</keyword>
<dbReference type="GO" id="GO:0080120">
    <property type="term" value="P:CAAX-box protein maturation"/>
    <property type="evidence" value="ECO:0007669"/>
    <property type="project" value="UniProtKB-ARBA"/>
</dbReference>
<keyword evidence="4" id="KW-0482">Metalloprotease</keyword>
<dbReference type="GO" id="GO:0008237">
    <property type="term" value="F:metallopeptidase activity"/>
    <property type="evidence" value="ECO:0007669"/>
    <property type="project" value="UniProtKB-KW"/>
</dbReference>
<feature type="transmembrane region" description="Helical" evidence="2">
    <location>
        <begin position="164"/>
        <end position="182"/>
    </location>
</feature>
<sequence>MKDVRIGLSLKKFALLIIWMFVFLKINFGIIRSNGFLILLENNQILLNSIIILIVYLSCRQELNQSLKELNTAVMKKVGVTIIALILINYVYMITVFGSFKVAPQSYSFIILFASIIIAPLKEELIYRYLFLSVANSKWIKVLLGIASTMLFLYAHRFAYGGNILAMIQVLFLTAGTTYLYLKTRNIFSAVALHSLYNLFIILLSLI</sequence>
<evidence type="ECO:0000313" key="4">
    <source>
        <dbReference type="EMBL" id="MDL4937130.1"/>
    </source>
</evidence>
<proteinExistence type="inferred from homology"/>
<reference evidence="4 5" key="1">
    <citation type="submission" date="2023-06" db="EMBL/GenBank/DDBJ databases">
        <title>Acute promotion of culturable opportunistic pathogens and persistent increase of antibiotic resistance following antibiotic exposure in mouse gut microbiota.</title>
        <authorList>
            <person name="Li L."/>
            <person name="Wang B."/>
            <person name="Sun Y."/>
            <person name="Wang M."/>
            <person name="Xu H."/>
        </authorList>
    </citation>
    <scope>NUCLEOTIDE SEQUENCE [LARGE SCALE GENOMIC DNA]</scope>
    <source>
        <strain evidence="4 5">CRI2_2</strain>
    </source>
</reference>
<dbReference type="Pfam" id="PF02517">
    <property type="entry name" value="Rce1-like"/>
    <property type="match status" value="1"/>
</dbReference>
<evidence type="ECO:0000256" key="1">
    <source>
        <dbReference type="ARBA" id="ARBA00009067"/>
    </source>
</evidence>
<feature type="domain" description="CAAX prenyl protease 2/Lysostaphin resistance protein A-like" evidence="3">
    <location>
        <begin position="108"/>
        <end position="200"/>
    </location>
</feature>
<dbReference type="EC" id="3.4.-.-" evidence="4"/>
<feature type="transmembrane region" description="Helical" evidence="2">
    <location>
        <begin position="36"/>
        <end position="57"/>
    </location>
</feature>
<protein>
    <submittedName>
        <fullName evidence="4">CPBP family intramembrane metalloprotease</fullName>
        <ecNumber evidence="4">3.4.-.-</ecNumber>
    </submittedName>
</protein>
<feature type="transmembrane region" description="Helical" evidence="2">
    <location>
        <begin position="139"/>
        <end position="158"/>
    </location>
</feature>
<feature type="transmembrane region" description="Helical" evidence="2">
    <location>
        <begin position="12"/>
        <end position="30"/>
    </location>
</feature>
<dbReference type="InterPro" id="IPR003675">
    <property type="entry name" value="Rce1/LyrA-like_dom"/>
</dbReference>
<dbReference type="EMBL" id="JASUBT010000013">
    <property type="protein sequence ID" value="MDL4937130.1"/>
    <property type="molecule type" value="Genomic_DNA"/>
</dbReference>
<keyword evidence="4" id="KW-0378">Hydrolase</keyword>
<keyword evidence="4" id="KW-0645">Protease</keyword>
<dbReference type="RefSeq" id="WP_103301145.1">
    <property type="nucleotide sequence ID" value="NZ_CP078507.1"/>
</dbReference>
<feature type="transmembrane region" description="Helical" evidence="2">
    <location>
        <begin position="78"/>
        <end position="100"/>
    </location>
</feature>
<evidence type="ECO:0000256" key="2">
    <source>
        <dbReference type="SAM" id="Phobius"/>
    </source>
</evidence>
<keyword evidence="2" id="KW-0472">Membrane</keyword>
<evidence type="ECO:0000313" key="5">
    <source>
        <dbReference type="Proteomes" id="UP001241571"/>
    </source>
</evidence>
<dbReference type="GO" id="GO:0004175">
    <property type="term" value="F:endopeptidase activity"/>
    <property type="evidence" value="ECO:0007669"/>
    <property type="project" value="UniProtKB-ARBA"/>
</dbReference>
<dbReference type="Proteomes" id="UP001241571">
    <property type="component" value="Unassembled WGS sequence"/>
</dbReference>
<keyword evidence="2" id="KW-0812">Transmembrane</keyword>
<comment type="caution">
    <text evidence="4">The sequence shown here is derived from an EMBL/GenBank/DDBJ whole genome shotgun (WGS) entry which is preliminary data.</text>
</comment>
<gene>
    <name evidence="4" type="ORF">QRX88_15605</name>
</gene>
<dbReference type="AlphaFoldDB" id="A0ABD4ZWP6"/>
<comment type="similarity">
    <text evidence="1">Belongs to the UPF0177 family.</text>
</comment>